<dbReference type="PANTHER" id="PTHR30249:SF0">
    <property type="entry name" value="PLASTIDAL GLYCOLATE_GLYCERATE TRANSLOCATOR 1, CHLOROPLASTIC"/>
    <property type="match status" value="1"/>
</dbReference>
<feature type="transmembrane region" description="Helical" evidence="5">
    <location>
        <begin position="6"/>
        <end position="22"/>
    </location>
</feature>
<evidence type="ECO:0000256" key="2">
    <source>
        <dbReference type="ARBA" id="ARBA00022692"/>
    </source>
</evidence>
<dbReference type="InterPro" id="IPR007300">
    <property type="entry name" value="CidB/LrgB"/>
</dbReference>
<keyword evidence="7" id="KW-1185">Reference proteome</keyword>
<evidence type="ECO:0000313" key="7">
    <source>
        <dbReference type="Proteomes" id="UP000634668"/>
    </source>
</evidence>
<evidence type="ECO:0000256" key="1">
    <source>
        <dbReference type="ARBA" id="ARBA00004141"/>
    </source>
</evidence>
<evidence type="ECO:0000313" key="6">
    <source>
        <dbReference type="EMBL" id="GGW40725.1"/>
    </source>
</evidence>
<gene>
    <name evidence="6" type="ORF">GCM10007383_26930</name>
</gene>
<keyword evidence="2 5" id="KW-0812">Transmembrane</keyword>
<dbReference type="PANTHER" id="PTHR30249">
    <property type="entry name" value="PUTATIVE SEROTONIN TRANSPORTER"/>
    <property type="match status" value="1"/>
</dbReference>
<reference evidence="6" key="2">
    <citation type="submission" date="2020-09" db="EMBL/GenBank/DDBJ databases">
        <authorList>
            <person name="Sun Q."/>
            <person name="Kim S."/>
        </authorList>
    </citation>
    <scope>NUCLEOTIDE SEQUENCE</scope>
    <source>
        <strain evidence="6">KCTC 12113</strain>
    </source>
</reference>
<dbReference type="RefSeq" id="WP_026813865.1">
    <property type="nucleotide sequence ID" value="NZ_BMWP01000019.1"/>
</dbReference>
<keyword evidence="3 5" id="KW-1133">Transmembrane helix</keyword>
<dbReference type="Proteomes" id="UP000634668">
    <property type="component" value="Unassembled WGS sequence"/>
</dbReference>
<evidence type="ECO:0000256" key="3">
    <source>
        <dbReference type="ARBA" id="ARBA00022989"/>
    </source>
</evidence>
<reference evidence="6" key="1">
    <citation type="journal article" date="2014" name="Int. J. Syst. Evol. Microbiol.">
        <title>Complete genome sequence of Corynebacterium casei LMG S-19264T (=DSM 44701T), isolated from a smear-ripened cheese.</title>
        <authorList>
            <consortium name="US DOE Joint Genome Institute (JGI-PGF)"/>
            <person name="Walter F."/>
            <person name="Albersmeier A."/>
            <person name="Kalinowski J."/>
            <person name="Ruckert C."/>
        </authorList>
    </citation>
    <scope>NUCLEOTIDE SEQUENCE</scope>
    <source>
        <strain evidence="6">KCTC 12113</strain>
    </source>
</reference>
<accession>A0A918MPA1</accession>
<comment type="caution">
    <text evidence="6">The sequence shown here is derived from an EMBL/GenBank/DDBJ whole genome shotgun (WGS) entry which is preliminary data.</text>
</comment>
<dbReference type="GO" id="GO:0016020">
    <property type="term" value="C:membrane"/>
    <property type="evidence" value="ECO:0007669"/>
    <property type="project" value="UniProtKB-SubCell"/>
</dbReference>
<organism evidence="6 7">
    <name type="scientific">Arenibacter certesii</name>
    <dbReference type="NCBI Taxonomy" id="228955"/>
    <lineage>
        <taxon>Bacteria</taxon>
        <taxon>Pseudomonadati</taxon>
        <taxon>Bacteroidota</taxon>
        <taxon>Flavobacteriia</taxon>
        <taxon>Flavobacteriales</taxon>
        <taxon>Flavobacteriaceae</taxon>
        <taxon>Arenibacter</taxon>
    </lineage>
</organism>
<feature type="transmembrane region" description="Helical" evidence="5">
    <location>
        <begin position="205"/>
        <end position="226"/>
    </location>
</feature>
<comment type="subcellular location">
    <subcellularLocation>
        <location evidence="1">Membrane</location>
        <topology evidence="1">Multi-pass membrane protein</topology>
    </subcellularLocation>
</comment>
<feature type="transmembrane region" description="Helical" evidence="5">
    <location>
        <begin position="93"/>
        <end position="116"/>
    </location>
</feature>
<evidence type="ECO:0000256" key="5">
    <source>
        <dbReference type="SAM" id="Phobius"/>
    </source>
</evidence>
<name>A0A918MPA1_9FLAO</name>
<evidence type="ECO:0000256" key="4">
    <source>
        <dbReference type="ARBA" id="ARBA00023136"/>
    </source>
</evidence>
<dbReference type="EMBL" id="BMWP01000019">
    <property type="protein sequence ID" value="GGW40725.1"/>
    <property type="molecule type" value="Genomic_DNA"/>
</dbReference>
<keyword evidence="4 5" id="KW-0472">Membrane</keyword>
<feature type="transmembrane region" description="Helical" evidence="5">
    <location>
        <begin position="63"/>
        <end position="81"/>
    </location>
</feature>
<feature type="transmembrane region" description="Helical" evidence="5">
    <location>
        <begin position="148"/>
        <end position="169"/>
    </location>
</feature>
<dbReference type="AlphaFoldDB" id="A0A918MPA1"/>
<proteinExistence type="predicted"/>
<sequence length="231" mass="24275">MSEIYQLPLFGILITLLAFHFSKKIGSKWKFVLFNPVLLSVISIICFLVVFEIEFEAYNVGGQYLGFLLGPTVVALGVLFYEKYEQIKENIIPFVSAVIIGGTMSIISVCSLAIILGASEPIVRSIAPKSVTTPIALEIANTIGGVPYIAAGIVIAVGIFGNAFGPAILRVLGIKSKNAIGAALGTAAHGIGTARALDEGKLPGAYGGLAMCINGLLTAIITPYLVNLFLS</sequence>
<protein>
    <submittedName>
        <fullName evidence="6">LrgB family protein</fullName>
    </submittedName>
</protein>
<feature type="transmembrane region" description="Helical" evidence="5">
    <location>
        <begin position="31"/>
        <end position="51"/>
    </location>
</feature>
<dbReference type="Pfam" id="PF04172">
    <property type="entry name" value="LrgB"/>
    <property type="match status" value="1"/>
</dbReference>